<evidence type="ECO:0000256" key="10">
    <source>
        <dbReference type="ARBA" id="ARBA00022977"/>
    </source>
</evidence>
<feature type="binding site" evidence="11">
    <location>
        <position position="167"/>
    </location>
    <ligand>
        <name>ATP</name>
        <dbReference type="ChEBI" id="CHEBI:30616"/>
    </ligand>
</feature>
<reference evidence="13" key="1">
    <citation type="journal article" date="2019" name="Int. J. Syst. Evol. Microbiol.">
        <title>The Global Catalogue of Microorganisms (GCM) 10K type strain sequencing project: providing services to taxonomists for standard genome sequencing and annotation.</title>
        <authorList>
            <consortium name="The Broad Institute Genomics Platform"/>
            <consortium name="The Broad Institute Genome Sequencing Center for Infectious Disease"/>
            <person name="Wu L."/>
            <person name="Ma J."/>
        </authorList>
    </citation>
    <scope>NUCLEOTIDE SEQUENCE [LARGE SCALE GENOMIC DNA]</scope>
    <source>
        <strain evidence="13">CCM 8702</strain>
    </source>
</reference>
<comment type="similarity">
    <text evidence="11">Belongs to the Thz kinase family.</text>
</comment>
<dbReference type="NCBIfam" id="TIGR00694">
    <property type="entry name" value="thiM"/>
    <property type="match status" value="1"/>
</dbReference>
<comment type="caution">
    <text evidence="12">The sequence shown here is derived from an EMBL/GenBank/DDBJ whole genome shotgun (WGS) entry which is preliminary data.</text>
</comment>
<dbReference type="HAMAP" id="MF_00228">
    <property type="entry name" value="Thz_kinase"/>
    <property type="match status" value="1"/>
</dbReference>
<dbReference type="CDD" id="cd01170">
    <property type="entry name" value="THZ_kinase"/>
    <property type="match status" value="1"/>
</dbReference>
<evidence type="ECO:0000256" key="9">
    <source>
        <dbReference type="ARBA" id="ARBA00022842"/>
    </source>
</evidence>
<keyword evidence="5 11" id="KW-0479">Metal-binding</keyword>
<keyword evidence="13" id="KW-1185">Reference proteome</keyword>
<sequence>MEKELGERLGKLRKERPLVHNITNTVVTNFTANGLLALGASPVMAYAREEVADMAKVAGALVLNIGTLTAELVEACIIAGKAANEAGVPVLLDPVGAGATPYRTESSLRILREVKVAIVRGNAAEIAHLAGEVREIKGVDAGDGSGEASVELAVRAADKLGTVVAVTGREDVITDGKKGFIVTGGDELLTRVTGSGCLLTSVMGAFAAVEKDPLQAGAAALAWYGAAGEIAASAAGGRGPGSFQVALLDALAGLGEANVPKGVVRTLHISPVTGGGAR</sequence>
<evidence type="ECO:0000256" key="5">
    <source>
        <dbReference type="ARBA" id="ARBA00022723"/>
    </source>
</evidence>
<dbReference type="EMBL" id="BMDD01000002">
    <property type="protein sequence ID" value="GGH76613.1"/>
    <property type="molecule type" value="Genomic_DNA"/>
</dbReference>
<evidence type="ECO:0000256" key="11">
    <source>
        <dbReference type="HAMAP-Rule" id="MF_00228"/>
    </source>
</evidence>
<feature type="binding site" evidence="11">
    <location>
        <position position="120"/>
    </location>
    <ligand>
        <name>ATP</name>
        <dbReference type="ChEBI" id="CHEBI:30616"/>
    </ligand>
</feature>
<dbReference type="SUPFAM" id="SSF53613">
    <property type="entry name" value="Ribokinase-like"/>
    <property type="match status" value="1"/>
</dbReference>
<gene>
    <name evidence="11 12" type="primary">thiM</name>
    <name evidence="12" type="ORF">GCM10007362_19120</name>
</gene>
<keyword evidence="7 11" id="KW-0418">Kinase</keyword>
<evidence type="ECO:0000313" key="12">
    <source>
        <dbReference type="EMBL" id="GGH76613.1"/>
    </source>
</evidence>
<dbReference type="PIRSF" id="PIRSF000513">
    <property type="entry name" value="Thz_kinase"/>
    <property type="match status" value="1"/>
</dbReference>
<dbReference type="InterPro" id="IPR000417">
    <property type="entry name" value="Hyethyz_kinase"/>
</dbReference>
<dbReference type="Proteomes" id="UP000605427">
    <property type="component" value="Unassembled WGS sequence"/>
</dbReference>
<dbReference type="InterPro" id="IPR029056">
    <property type="entry name" value="Ribokinase-like"/>
</dbReference>
<feature type="binding site" evidence="11">
    <location>
        <position position="194"/>
    </location>
    <ligand>
        <name>substrate</name>
    </ligand>
</feature>
<evidence type="ECO:0000256" key="4">
    <source>
        <dbReference type="ARBA" id="ARBA00022679"/>
    </source>
</evidence>
<dbReference type="RefSeq" id="WP_172242742.1">
    <property type="nucleotide sequence ID" value="NZ_BMDD01000002.1"/>
</dbReference>
<feature type="binding site" evidence="11">
    <location>
        <position position="44"/>
    </location>
    <ligand>
        <name>substrate</name>
    </ligand>
</feature>
<keyword evidence="4 11" id="KW-0808">Transferase</keyword>
<evidence type="ECO:0000256" key="7">
    <source>
        <dbReference type="ARBA" id="ARBA00022777"/>
    </source>
</evidence>
<organism evidence="12 13">
    <name type="scientific">Saccharibacillus endophyticus</name>
    <dbReference type="NCBI Taxonomy" id="2060666"/>
    <lineage>
        <taxon>Bacteria</taxon>
        <taxon>Bacillati</taxon>
        <taxon>Bacillota</taxon>
        <taxon>Bacilli</taxon>
        <taxon>Bacillales</taxon>
        <taxon>Paenibacillaceae</taxon>
        <taxon>Saccharibacillus</taxon>
    </lineage>
</organism>
<proteinExistence type="inferred from homology"/>
<evidence type="ECO:0000313" key="13">
    <source>
        <dbReference type="Proteomes" id="UP000605427"/>
    </source>
</evidence>
<keyword evidence="8 11" id="KW-0067">ATP-binding</keyword>
<accession>A0ABQ1ZRC1</accession>
<keyword evidence="9 11" id="KW-0460">Magnesium</keyword>
<dbReference type="EC" id="2.7.1.50" evidence="11"/>
<dbReference type="PRINTS" id="PR01099">
    <property type="entry name" value="HYETHTZKNASE"/>
</dbReference>
<keyword evidence="6 11" id="KW-0547">Nucleotide-binding</keyword>
<dbReference type="GO" id="GO:0016301">
    <property type="term" value="F:kinase activity"/>
    <property type="evidence" value="ECO:0007669"/>
    <property type="project" value="UniProtKB-KW"/>
</dbReference>
<name>A0ABQ1ZRC1_9BACL</name>
<evidence type="ECO:0000256" key="6">
    <source>
        <dbReference type="ARBA" id="ARBA00022741"/>
    </source>
</evidence>
<evidence type="ECO:0000256" key="8">
    <source>
        <dbReference type="ARBA" id="ARBA00022840"/>
    </source>
</evidence>
<dbReference type="Gene3D" id="3.40.1190.20">
    <property type="match status" value="1"/>
</dbReference>
<comment type="pathway">
    <text evidence="3 11">Cofactor biosynthesis; thiamine diphosphate biosynthesis; 4-methyl-5-(2-phosphoethyl)-thiazole from 5-(2-hydroxyethyl)-4-methylthiazole: step 1/1.</text>
</comment>
<evidence type="ECO:0000256" key="2">
    <source>
        <dbReference type="ARBA" id="ARBA00001946"/>
    </source>
</evidence>
<comment type="cofactor">
    <cofactor evidence="2 11">
        <name>Mg(2+)</name>
        <dbReference type="ChEBI" id="CHEBI:18420"/>
    </cofactor>
</comment>
<evidence type="ECO:0000256" key="1">
    <source>
        <dbReference type="ARBA" id="ARBA00001771"/>
    </source>
</evidence>
<protein>
    <recommendedName>
        <fullName evidence="11">Hydroxyethylthiazole kinase</fullName>
        <ecNumber evidence="11">2.7.1.50</ecNumber>
    </recommendedName>
    <alternativeName>
        <fullName evidence="11">4-methyl-5-beta-hydroxyethylthiazole kinase</fullName>
        <shortName evidence="11">TH kinase</shortName>
        <shortName evidence="11">Thz kinase</shortName>
    </alternativeName>
</protein>
<keyword evidence="10 11" id="KW-0784">Thiamine biosynthesis</keyword>
<comment type="function">
    <text evidence="11">Catalyzes the phosphorylation of the hydroxyl group of 4-methyl-5-beta-hydroxyethylthiazole (THZ).</text>
</comment>
<dbReference type="NCBIfam" id="NF006830">
    <property type="entry name" value="PRK09355.1"/>
    <property type="match status" value="1"/>
</dbReference>
<evidence type="ECO:0000256" key="3">
    <source>
        <dbReference type="ARBA" id="ARBA00004868"/>
    </source>
</evidence>
<comment type="catalytic activity">
    <reaction evidence="1 11">
        <text>5-(2-hydroxyethyl)-4-methylthiazole + ATP = 4-methyl-5-(2-phosphooxyethyl)-thiazole + ADP + H(+)</text>
        <dbReference type="Rhea" id="RHEA:24212"/>
        <dbReference type="ChEBI" id="CHEBI:15378"/>
        <dbReference type="ChEBI" id="CHEBI:17957"/>
        <dbReference type="ChEBI" id="CHEBI:30616"/>
        <dbReference type="ChEBI" id="CHEBI:58296"/>
        <dbReference type="ChEBI" id="CHEBI:456216"/>
        <dbReference type="EC" id="2.7.1.50"/>
    </reaction>
</comment>
<dbReference type="Pfam" id="PF02110">
    <property type="entry name" value="HK"/>
    <property type="match status" value="1"/>
</dbReference>